<feature type="compositionally biased region" description="Basic and acidic residues" evidence="1">
    <location>
        <begin position="868"/>
        <end position="879"/>
    </location>
</feature>
<feature type="compositionally biased region" description="Basic and acidic residues" evidence="1">
    <location>
        <begin position="439"/>
        <end position="448"/>
    </location>
</feature>
<feature type="compositionally biased region" description="Polar residues" evidence="1">
    <location>
        <begin position="604"/>
        <end position="615"/>
    </location>
</feature>
<proteinExistence type="predicted"/>
<feature type="compositionally biased region" description="Acidic residues" evidence="1">
    <location>
        <begin position="471"/>
        <end position="480"/>
    </location>
</feature>
<feature type="compositionally biased region" description="Polar residues" evidence="1">
    <location>
        <begin position="1124"/>
        <end position="1137"/>
    </location>
</feature>
<feature type="compositionally biased region" description="Polar residues" evidence="1">
    <location>
        <begin position="87"/>
        <end position="103"/>
    </location>
</feature>
<feature type="compositionally biased region" description="Pro residues" evidence="1">
    <location>
        <begin position="144"/>
        <end position="154"/>
    </location>
</feature>
<feature type="compositionally biased region" description="Low complexity" evidence="1">
    <location>
        <begin position="1289"/>
        <end position="1306"/>
    </location>
</feature>
<feature type="compositionally biased region" description="Basic and acidic residues" evidence="1">
    <location>
        <begin position="413"/>
        <end position="427"/>
    </location>
</feature>
<evidence type="ECO:0000313" key="2">
    <source>
        <dbReference type="EMBL" id="CDZ97361.1"/>
    </source>
</evidence>
<feature type="region of interest" description="Disordered" evidence="1">
    <location>
        <begin position="178"/>
        <end position="364"/>
    </location>
</feature>
<feature type="region of interest" description="Disordered" evidence="1">
    <location>
        <begin position="667"/>
        <end position="722"/>
    </location>
</feature>
<feature type="compositionally biased region" description="Low complexity" evidence="1">
    <location>
        <begin position="1225"/>
        <end position="1277"/>
    </location>
</feature>
<accession>A0A0F7SF53</accession>
<feature type="compositionally biased region" description="Basic and acidic residues" evidence="1">
    <location>
        <begin position="689"/>
        <end position="708"/>
    </location>
</feature>
<feature type="compositionally biased region" description="Low complexity" evidence="1">
    <location>
        <begin position="551"/>
        <end position="563"/>
    </location>
</feature>
<feature type="region of interest" description="Disordered" evidence="1">
    <location>
        <begin position="380"/>
        <end position="631"/>
    </location>
</feature>
<feature type="compositionally biased region" description="Low complexity" evidence="1">
    <location>
        <begin position="933"/>
        <end position="1065"/>
    </location>
</feature>
<feature type="compositionally biased region" description="Polar residues" evidence="1">
    <location>
        <begin position="278"/>
        <end position="306"/>
    </location>
</feature>
<feature type="compositionally biased region" description="Low complexity" evidence="1">
    <location>
        <begin position="1086"/>
        <end position="1111"/>
    </location>
</feature>
<feature type="compositionally biased region" description="Basic residues" evidence="1">
    <location>
        <begin position="493"/>
        <end position="505"/>
    </location>
</feature>
<feature type="region of interest" description="Disordered" evidence="1">
    <location>
        <begin position="1"/>
        <end position="66"/>
    </location>
</feature>
<feature type="compositionally biased region" description="Low complexity" evidence="1">
    <location>
        <begin position="1324"/>
        <end position="1361"/>
    </location>
</feature>
<feature type="region of interest" description="Disordered" evidence="1">
    <location>
        <begin position="751"/>
        <end position="1421"/>
    </location>
</feature>
<name>A0A0F7SF53_PHARH</name>
<evidence type="ECO:0000256" key="1">
    <source>
        <dbReference type="SAM" id="MobiDB-lite"/>
    </source>
</evidence>
<sequence length="1421" mass="144194">MASYAPGQHPARGSNITKTHTRKPYARPELSVPSGIDSQPVHNRKSKVSNSSAVAPSLVATHHQSQPDGLLAGIRSFITAPLGWMGLSSSGSANGKPSKQQKTSNKRYDTRVSPPSSPPFAPALTYRDLEPRHPRQYSLEPSRAFPPPPPPPPASSAVARSSAAKRYLPTSYSMNYLDAPVEDQPLPPPRSTRAAPSLSSTRHFSPAPAPAPVSGMTRSSTMAFPTAGRDGSLREIATNNESLYGSINSKSRLGGSSRWIERYSQRGEISPAPEDSLPRSNTLLSLPQPTQYRGMSKSSSVFSGLDQSRRSESIEPQPRQRTRTPGGGRPGLGQMVWEPDAGFMSQKTAELRAGPPPPPPSTNAAERILQALESMRSPLTEARRHLPTSATTSQLSDLPRSFSLGRIHIPTASKEHGAKEKETRRADLMISPYGRGKVRRDLEKEKMGRTGGSRLRNMLSMAGKQNGRDDSDSEGEESTEMEDRRDREENRNTKSKGRKANNKRRQQSEDEAESDEVKRYSTRRSTKKQIEQEDSDSMMSNDSEEAPPNKPIKSSASAAAPSKPVDDFRPLPPNTNIDSSSRSRSSLRAKSTSSRKHVSAAGSRGQTPVESSSGRFSAREEDLPDDEDLGKIKFVMPAGGLNIPPVKKEPVSGDSLLSRLEAEKKDLTSKTVNPFAAPAIPSPLGQGTKESEKPKDAEKPKDTEKSKESSFSFGAPLPASSSTSAFAALASNPGSKTASSGVPNFFASTLSKKTDAPLSKAAIESTPKKSFLGLGNGAPSFGSTTPQSTPPPSIPNFFSKPAAESPAPAPAAQAPSNPFAASRPQSLTFTTPDSSASTPAAPTSVAPSASSSGSNPFAGVCSYTSKPAELKITPKEPPKADSAPSANPFAQSKPVATGLSVPSFSFGSAPKASRKVSDGGMDTMDETSEKTSGETTKTSTPAPATAPSTFSFGAPAAKPAGSSSFAFGATPAAAPAPAAASSAPAASTSSTGFSFGSTPATTAPAATTATSSPFSFGASSASTEASKPAAPAPASIPAAPAPAPSTFSFGAPSGGSSAPAAPKPFTFGAPSEAPKPATQAPSAPTSTGFSFGAAPSSAPSSTPFSFGASASIPAEPPKPAANPFGSSSTAAASTNPFGNAAAGPSSGFSFGQTAPTPAAAPAPGSSNVGGAPSVAPSFGGFGSAPAPAPAAPASASSFTFDKPAQPTASPFGAGSASNAPPFGQSASPAFGQAPPSSSSSSPAFGQPAPASTSFTFGSTGSAPPAPASSSPFAFGAPVNGSANAGLPSSGGFSFGSSSNPAGPSANTGFGAPAPSSNPFGSAPPASTFTFGASSSAPTASPFGVAPSGTTTPTGATFAFGAGPIGVATPPRFESPGPQSPAPGGAPALFSMGTGDVAPSPGRVGPGGRPIRPLARRGAKRT</sequence>
<organism evidence="2">
    <name type="scientific">Phaffia rhodozyma</name>
    <name type="common">Yeast</name>
    <name type="synonym">Xanthophyllomyces dendrorhous</name>
    <dbReference type="NCBI Taxonomy" id="264483"/>
    <lineage>
        <taxon>Eukaryota</taxon>
        <taxon>Fungi</taxon>
        <taxon>Dikarya</taxon>
        <taxon>Basidiomycota</taxon>
        <taxon>Agaricomycotina</taxon>
        <taxon>Tremellomycetes</taxon>
        <taxon>Cystofilobasidiales</taxon>
        <taxon>Mrakiaceae</taxon>
        <taxon>Phaffia</taxon>
    </lineage>
</organism>
<dbReference type="EMBL" id="LN483167">
    <property type="protein sequence ID" value="CDZ97361.1"/>
    <property type="molecule type" value="Genomic_DNA"/>
</dbReference>
<feature type="compositionally biased region" description="Low complexity" evidence="1">
    <location>
        <begin position="799"/>
        <end position="856"/>
    </location>
</feature>
<protein>
    <submittedName>
        <fullName evidence="2">Uncharacterized protein</fullName>
    </submittedName>
</protein>
<reference evidence="2" key="1">
    <citation type="submission" date="2014-08" db="EMBL/GenBank/DDBJ databases">
        <authorList>
            <person name="Sharma Rahul"/>
            <person name="Thines Marco"/>
        </authorList>
    </citation>
    <scope>NUCLEOTIDE SEQUENCE</scope>
</reference>
<feature type="region of interest" description="Disordered" evidence="1">
    <location>
        <begin position="86"/>
        <end position="163"/>
    </location>
</feature>
<feature type="compositionally biased region" description="Low complexity" evidence="1">
    <location>
        <begin position="579"/>
        <end position="592"/>
    </location>
</feature>
<feature type="compositionally biased region" description="Polar residues" evidence="1">
    <location>
        <begin position="237"/>
        <end position="251"/>
    </location>
</feature>
<feature type="compositionally biased region" description="Low complexity" evidence="1">
    <location>
        <begin position="1153"/>
        <end position="1178"/>
    </location>
</feature>
<feature type="compositionally biased region" description="Basic and acidic residues" evidence="1">
    <location>
        <begin position="481"/>
        <end position="492"/>
    </location>
</feature>